<organism evidence="2 3">
    <name type="scientific">Denitrificimonas halotolerans</name>
    <dbReference type="NCBI Taxonomy" id="3098930"/>
    <lineage>
        <taxon>Bacteria</taxon>
        <taxon>Pseudomonadati</taxon>
        <taxon>Pseudomonadota</taxon>
        <taxon>Gammaproteobacteria</taxon>
        <taxon>Pseudomonadales</taxon>
        <taxon>Pseudomonadaceae</taxon>
        <taxon>Denitrificimonas</taxon>
    </lineage>
</organism>
<dbReference type="EMBL" id="JAXIVU010000012">
    <property type="protein sequence ID" value="MDY7219759.1"/>
    <property type="molecule type" value="Genomic_DNA"/>
</dbReference>
<dbReference type="RefSeq" id="WP_321553845.1">
    <property type="nucleotide sequence ID" value="NZ_JAXIVU010000012.1"/>
</dbReference>
<feature type="transmembrane region" description="Helical" evidence="1">
    <location>
        <begin position="20"/>
        <end position="39"/>
    </location>
</feature>
<feature type="transmembrane region" description="Helical" evidence="1">
    <location>
        <begin position="51"/>
        <end position="74"/>
    </location>
</feature>
<dbReference type="Pfam" id="PF11872">
    <property type="entry name" value="DUF3392"/>
    <property type="match status" value="1"/>
</dbReference>
<reference evidence="2 3" key="1">
    <citation type="submission" date="2023-12" db="EMBL/GenBank/DDBJ databases">
        <title>Denitrificimonas halotolerans sp. nov.,a novel species isolated from landfill leachate.</title>
        <authorList>
            <person name="Wang S."/>
        </authorList>
    </citation>
    <scope>NUCLEOTIDE SEQUENCE [LARGE SCALE GENOMIC DNA]</scope>
    <source>
        <strain evidence="2 3">JX-1</strain>
    </source>
</reference>
<dbReference type="Proteomes" id="UP001294570">
    <property type="component" value="Unassembled WGS sequence"/>
</dbReference>
<sequence>MDLLLELVVELSKWSRFHLSDISLAIMASALVLVGPDINARVRSSIGHLNFLLRTLAFILVCTLGYGLAMVYLTPILQNTLGHLNNYSLSPVVILIFLLIGILADRH</sequence>
<keyword evidence="1" id="KW-0472">Membrane</keyword>
<keyword evidence="1" id="KW-0812">Transmembrane</keyword>
<protein>
    <submittedName>
        <fullName evidence="2">DUF3392 family protein</fullName>
    </submittedName>
</protein>
<evidence type="ECO:0000313" key="2">
    <source>
        <dbReference type="EMBL" id="MDY7219759.1"/>
    </source>
</evidence>
<keyword evidence="3" id="KW-1185">Reference proteome</keyword>
<accession>A0ABU5GRY9</accession>
<keyword evidence="1" id="KW-1133">Transmembrane helix</keyword>
<evidence type="ECO:0000313" key="3">
    <source>
        <dbReference type="Proteomes" id="UP001294570"/>
    </source>
</evidence>
<evidence type="ECO:0000256" key="1">
    <source>
        <dbReference type="SAM" id="Phobius"/>
    </source>
</evidence>
<comment type="caution">
    <text evidence="2">The sequence shown here is derived from an EMBL/GenBank/DDBJ whole genome shotgun (WGS) entry which is preliminary data.</text>
</comment>
<gene>
    <name evidence="2" type="ORF">TOI97_09325</name>
</gene>
<feature type="transmembrane region" description="Helical" evidence="1">
    <location>
        <begin position="86"/>
        <end position="104"/>
    </location>
</feature>
<name>A0ABU5GRY9_9GAMM</name>
<proteinExistence type="predicted"/>
<dbReference type="InterPro" id="IPR021813">
    <property type="entry name" value="DUF3392"/>
</dbReference>